<dbReference type="Proteomes" id="UP000270856">
    <property type="component" value="Unassembled WGS sequence"/>
</dbReference>
<comment type="caution">
    <text evidence="3">The sequence shown here is derived from an EMBL/GenBank/DDBJ whole genome shotgun (WGS) entry which is preliminary data.</text>
</comment>
<reference evidence="3 4" key="1">
    <citation type="submission" date="2018-11" db="EMBL/GenBank/DDBJ databases">
        <title>Aureibaculum marinum gen. nov., sp. nov., a member of the family Flavobacteriaceae isolated from the Bohai Sea.</title>
        <authorList>
            <person name="Ji X."/>
        </authorList>
    </citation>
    <scope>NUCLEOTIDE SEQUENCE [LARGE SCALE GENOMIC DNA]</scope>
    <source>
        <strain evidence="3 4">BH-SD17</strain>
    </source>
</reference>
<dbReference type="OrthoDB" id="1438694at2"/>
<evidence type="ECO:0000256" key="1">
    <source>
        <dbReference type="SAM" id="SignalP"/>
    </source>
</evidence>
<dbReference type="InterPro" id="IPR025380">
    <property type="entry name" value="DUF4369"/>
</dbReference>
<keyword evidence="1" id="KW-0732">Signal</keyword>
<name>A0A3N4NQH7_9FLAO</name>
<evidence type="ECO:0000313" key="3">
    <source>
        <dbReference type="EMBL" id="RPD94370.1"/>
    </source>
</evidence>
<dbReference type="AlphaFoldDB" id="A0A3N4NQH7"/>
<keyword evidence="4" id="KW-1185">Reference proteome</keyword>
<organism evidence="3 4">
    <name type="scientific">Aureibaculum marinum</name>
    <dbReference type="NCBI Taxonomy" id="2487930"/>
    <lineage>
        <taxon>Bacteria</taxon>
        <taxon>Pseudomonadati</taxon>
        <taxon>Bacteroidota</taxon>
        <taxon>Flavobacteriia</taxon>
        <taxon>Flavobacteriales</taxon>
        <taxon>Flavobacteriaceae</taxon>
        <taxon>Aureibaculum</taxon>
    </lineage>
</organism>
<dbReference type="EMBL" id="RPFJ01000018">
    <property type="protein sequence ID" value="RPD94370.1"/>
    <property type="molecule type" value="Genomic_DNA"/>
</dbReference>
<feature type="domain" description="DUF4369" evidence="2">
    <location>
        <begin position="30"/>
        <end position="122"/>
    </location>
</feature>
<dbReference type="PROSITE" id="PS51257">
    <property type="entry name" value="PROKAR_LIPOPROTEIN"/>
    <property type="match status" value="1"/>
</dbReference>
<sequence>MKNLILFFVLIVSFFSCAKMSSKNNSKEFYINGIIEEIRDSTKVYLKVQKSNKILPLDTAYTINNVFKFNGKIDKPEVVGIYIDSLKGEIGLFIQNDSVFIEVNKNNLSDSKIYGSELNNEYLKFVKQSNKILSKTNYLFPLFQKARTENDVDKLKNINNQIEQIHKDNIAFTLSYARNNPESYISAFALKSLLKSEYVTKDTIASIYQNFTHEVKKGDFAIEVLLFLEEK</sequence>
<proteinExistence type="predicted"/>
<protein>
    <submittedName>
        <fullName evidence="3">DUF4369 domain-containing protein</fullName>
    </submittedName>
</protein>
<feature type="chain" id="PRO_5018321844" evidence="1">
    <location>
        <begin position="19"/>
        <end position="231"/>
    </location>
</feature>
<evidence type="ECO:0000313" key="4">
    <source>
        <dbReference type="Proteomes" id="UP000270856"/>
    </source>
</evidence>
<feature type="signal peptide" evidence="1">
    <location>
        <begin position="1"/>
        <end position="18"/>
    </location>
</feature>
<dbReference type="Pfam" id="PF14289">
    <property type="entry name" value="DUF4369"/>
    <property type="match status" value="1"/>
</dbReference>
<gene>
    <name evidence="3" type="ORF">EGM88_12385</name>
</gene>
<evidence type="ECO:0000259" key="2">
    <source>
        <dbReference type="Pfam" id="PF14289"/>
    </source>
</evidence>
<accession>A0A3N4NQH7</accession>